<keyword evidence="2" id="KW-0378">Hydrolase</keyword>
<dbReference type="InterPro" id="IPR019756">
    <property type="entry name" value="Pept_S26A_signal_pept_1_Ser-AS"/>
</dbReference>
<dbReference type="AlphaFoldDB" id="A0A6S6T2F8"/>
<dbReference type="InterPro" id="IPR015927">
    <property type="entry name" value="Peptidase_S24_S26A/B/C"/>
</dbReference>
<dbReference type="InterPro" id="IPR010744">
    <property type="entry name" value="Phage_CI_N"/>
</dbReference>
<accession>A0A6S6T2F8</accession>
<feature type="domain" description="Peptidase S24/S26A/S26B/S26C" evidence="6">
    <location>
        <begin position="94"/>
        <end position="211"/>
    </location>
</feature>
<dbReference type="InterPro" id="IPR036286">
    <property type="entry name" value="LexA/Signal_pep-like_sf"/>
</dbReference>
<dbReference type="InterPro" id="IPR039418">
    <property type="entry name" value="LexA-like"/>
</dbReference>
<evidence type="ECO:0000259" key="6">
    <source>
        <dbReference type="Pfam" id="PF00717"/>
    </source>
</evidence>
<dbReference type="GO" id="GO:0006508">
    <property type="term" value="P:proteolysis"/>
    <property type="evidence" value="ECO:0007669"/>
    <property type="project" value="UniProtKB-KW"/>
</dbReference>
<organism evidence="8">
    <name type="scientific">uncultured Sulfurovum sp</name>
    <dbReference type="NCBI Taxonomy" id="269237"/>
    <lineage>
        <taxon>Bacteria</taxon>
        <taxon>Pseudomonadati</taxon>
        <taxon>Campylobacterota</taxon>
        <taxon>Epsilonproteobacteria</taxon>
        <taxon>Campylobacterales</taxon>
        <taxon>Sulfurovaceae</taxon>
        <taxon>Sulfurovum</taxon>
        <taxon>environmental samples</taxon>
    </lineage>
</organism>
<dbReference type="PANTHER" id="PTHR40661:SF1">
    <property type="entry name" value="HTH CRO_C1-TYPE DOMAIN-CONTAINING PROTEIN"/>
    <property type="match status" value="1"/>
</dbReference>
<dbReference type="PROSITE" id="PS00501">
    <property type="entry name" value="SPASE_I_1"/>
    <property type="match status" value="1"/>
</dbReference>
<dbReference type="GO" id="GO:0045892">
    <property type="term" value="P:negative regulation of DNA-templated transcription"/>
    <property type="evidence" value="ECO:0007669"/>
    <property type="project" value="InterPro"/>
</dbReference>
<dbReference type="GO" id="GO:0016020">
    <property type="term" value="C:membrane"/>
    <property type="evidence" value="ECO:0007669"/>
    <property type="project" value="InterPro"/>
</dbReference>
<name>A0A6S6T2F8_9BACT</name>
<keyword evidence="5" id="KW-0804">Transcription</keyword>
<dbReference type="GO" id="GO:0004252">
    <property type="term" value="F:serine-type endopeptidase activity"/>
    <property type="evidence" value="ECO:0007669"/>
    <property type="project" value="InterPro"/>
</dbReference>
<evidence type="ECO:0000259" key="7">
    <source>
        <dbReference type="Pfam" id="PF07022"/>
    </source>
</evidence>
<dbReference type="Pfam" id="PF07022">
    <property type="entry name" value="Phage_CI_repr"/>
    <property type="match status" value="1"/>
</dbReference>
<evidence type="ECO:0000256" key="2">
    <source>
        <dbReference type="ARBA" id="ARBA00022801"/>
    </source>
</evidence>
<dbReference type="InterPro" id="IPR010982">
    <property type="entry name" value="Lambda_DNA-bd_dom_sf"/>
</dbReference>
<dbReference type="GO" id="GO:0003677">
    <property type="term" value="F:DNA binding"/>
    <property type="evidence" value="ECO:0007669"/>
    <property type="project" value="UniProtKB-KW"/>
</dbReference>
<sequence>MYDLKNVIAKLKEILSEERKVKKIFDKDVADALAIPQTTFATMKKRNSIPFKEILEFCANKRLSINWLFFDQAIDMLEEETERFFQVHYFSDIRASAGGGAFNFDDNYEVLSIDKTIMQSILPSVANRLEAINVDGESMEPTLQDGSIVFIDREQTNINKDGIFIASTTAGLFIKRIRQRADGMIELISDNKAYSPEIITPEEIDIVGRVVGNVESL</sequence>
<evidence type="ECO:0000256" key="5">
    <source>
        <dbReference type="ARBA" id="ARBA00023163"/>
    </source>
</evidence>
<dbReference type="Gene3D" id="2.10.109.10">
    <property type="entry name" value="Umud Fragment, subunit A"/>
    <property type="match status" value="1"/>
</dbReference>
<dbReference type="Pfam" id="PF00717">
    <property type="entry name" value="Peptidase_S24"/>
    <property type="match status" value="1"/>
</dbReference>
<evidence type="ECO:0000256" key="4">
    <source>
        <dbReference type="ARBA" id="ARBA00023125"/>
    </source>
</evidence>
<protein>
    <submittedName>
        <fullName evidence="8">Phage repressor protein, putative</fullName>
    </submittedName>
</protein>
<dbReference type="PANTHER" id="PTHR40661">
    <property type="match status" value="1"/>
</dbReference>
<dbReference type="EMBL" id="CACVAU010000052">
    <property type="protein sequence ID" value="CAA6817281.1"/>
    <property type="molecule type" value="Genomic_DNA"/>
</dbReference>
<keyword evidence="3" id="KW-0805">Transcription regulation</keyword>
<reference evidence="8" key="1">
    <citation type="submission" date="2020-01" db="EMBL/GenBank/DDBJ databases">
        <authorList>
            <person name="Meier V. D."/>
            <person name="Meier V D."/>
        </authorList>
    </citation>
    <scope>NUCLEOTIDE SEQUENCE</scope>
    <source>
        <strain evidence="8">HLG_WM_MAG_05</strain>
    </source>
</reference>
<evidence type="ECO:0000313" key="8">
    <source>
        <dbReference type="EMBL" id="CAA6817281.1"/>
    </source>
</evidence>
<dbReference type="Gene3D" id="1.10.260.40">
    <property type="entry name" value="lambda repressor-like DNA-binding domains"/>
    <property type="match status" value="1"/>
</dbReference>
<keyword evidence="4" id="KW-0238">DNA-binding</keyword>
<dbReference type="SUPFAM" id="SSF51306">
    <property type="entry name" value="LexA/Signal peptidase"/>
    <property type="match status" value="1"/>
</dbReference>
<evidence type="ECO:0000256" key="1">
    <source>
        <dbReference type="ARBA" id="ARBA00022670"/>
    </source>
</evidence>
<feature type="domain" description="Bacteriophage CI repressor N-terminal" evidence="7">
    <location>
        <begin position="27"/>
        <end position="70"/>
    </location>
</feature>
<dbReference type="CDD" id="cd06529">
    <property type="entry name" value="S24_LexA-like"/>
    <property type="match status" value="1"/>
</dbReference>
<gene>
    <name evidence="8" type="ORF">HELGO_WM4750</name>
</gene>
<evidence type="ECO:0000256" key="3">
    <source>
        <dbReference type="ARBA" id="ARBA00023015"/>
    </source>
</evidence>
<keyword evidence="1" id="KW-0645">Protease</keyword>
<proteinExistence type="predicted"/>